<dbReference type="EMBL" id="QKTX01000031">
    <property type="protein sequence ID" value="PZV75490.1"/>
    <property type="molecule type" value="Genomic_DNA"/>
</dbReference>
<sequence>MLPFKISTKWITIEVYRRGIVFTVASILLTSGVTLCNEKILMALISIINKQVFNSEPNNLALFIGFTLIVISLLLFYLLIINWRKEIYSKVFLEIRKAVDSFGTAWRTRIRYASSTSLRELHTQAYNDYLSGFNFLRDNQTIIDVECYEKAWELLNKIGEEILELDTYIKVLEKKENNESINYDPEKANKESQRYVDVIIQLYKEFVIIIKEKEKYRIK</sequence>
<dbReference type="RefSeq" id="WP_111395148.1">
    <property type="nucleotide sequence ID" value="NZ_QKTX01000031.1"/>
</dbReference>
<keyword evidence="3" id="KW-1185">Reference proteome</keyword>
<dbReference type="Proteomes" id="UP000248917">
    <property type="component" value="Unassembled WGS sequence"/>
</dbReference>
<accession>A0A326RI65</accession>
<organism evidence="2 3">
    <name type="scientific">Algoriphagus aquaeductus</name>
    <dbReference type="NCBI Taxonomy" id="475299"/>
    <lineage>
        <taxon>Bacteria</taxon>
        <taxon>Pseudomonadati</taxon>
        <taxon>Bacteroidota</taxon>
        <taxon>Cytophagia</taxon>
        <taxon>Cytophagales</taxon>
        <taxon>Cyclobacteriaceae</taxon>
        <taxon>Algoriphagus</taxon>
    </lineage>
</organism>
<keyword evidence="1" id="KW-0812">Transmembrane</keyword>
<evidence type="ECO:0000313" key="2">
    <source>
        <dbReference type="EMBL" id="PZV75490.1"/>
    </source>
</evidence>
<evidence type="ECO:0000256" key="1">
    <source>
        <dbReference type="SAM" id="Phobius"/>
    </source>
</evidence>
<comment type="caution">
    <text evidence="2">The sequence shown here is derived from an EMBL/GenBank/DDBJ whole genome shotgun (WGS) entry which is preliminary data.</text>
</comment>
<protein>
    <submittedName>
        <fullName evidence="2">Uncharacterized protein</fullName>
    </submittedName>
</protein>
<gene>
    <name evidence="2" type="ORF">CLV31_1312</name>
</gene>
<evidence type="ECO:0000313" key="3">
    <source>
        <dbReference type="Proteomes" id="UP000248917"/>
    </source>
</evidence>
<name>A0A326RI65_9BACT</name>
<keyword evidence="1" id="KW-0472">Membrane</keyword>
<keyword evidence="1" id="KW-1133">Transmembrane helix</keyword>
<feature type="transmembrane region" description="Helical" evidence="1">
    <location>
        <begin position="60"/>
        <end position="80"/>
    </location>
</feature>
<dbReference type="AlphaFoldDB" id="A0A326RI65"/>
<feature type="transmembrane region" description="Helical" evidence="1">
    <location>
        <begin position="20"/>
        <end position="48"/>
    </location>
</feature>
<proteinExistence type="predicted"/>
<reference evidence="2 3" key="1">
    <citation type="submission" date="2018-06" db="EMBL/GenBank/DDBJ databases">
        <title>Genomic Encyclopedia of Archaeal and Bacterial Type Strains, Phase II (KMG-II): from individual species to whole genera.</title>
        <authorList>
            <person name="Goeker M."/>
        </authorList>
    </citation>
    <scope>NUCLEOTIDE SEQUENCE [LARGE SCALE GENOMIC DNA]</scope>
    <source>
        <strain evidence="2 3">T4</strain>
    </source>
</reference>